<feature type="compositionally biased region" description="Basic and acidic residues" evidence="5">
    <location>
        <begin position="555"/>
        <end position="565"/>
    </location>
</feature>
<gene>
    <name evidence="7" type="ORF">MSPICULIGERA_LOCUS17893</name>
</gene>
<dbReference type="InterPro" id="IPR020119">
    <property type="entry name" value="PsdUridine_synth_TruD_CS"/>
</dbReference>
<evidence type="ECO:0000313" key="7">
    <source>
        <dbReference type="EMBL" id="CAJ0579685.1"/>
    </source>
</evidence>
<keyword evidence="2" id="KW-0819">tRNA processing</keyword>
<feature type="domain" description="TRUD" evidence="6">
    <location>
        <begin position="261"/>
        <end position="462"/>
    </location>
</feature>
<dbReference type="GO" id="GO:0009982">
    <property type="term" value="F:pseudouridine synthase activity"/>
    <property type="evidence" value="ECO:0007669"/>
    <property type="project" value="InterPro"/>
</dbReference>
<dbReference type="InterPro" id="IPR042214">
    <property type="entry name" value="TruD_catalytic"/>
</dbReference>
<dbReference type="InterPro" id="IPR011760">
    <property type="entry name" value="PsdUridine_synth_TruD_insert"/>
</dbReference>
<keyword evidence="3" id="KW-0413">Isomerase</keyword>
<dbReference type="NCBIfam" id="TIGR00094">
    <property type="entry name" value="tRNA_TruD_broad"/>
    <property type="match status" value="1"/>
</dbReference>
<accession>A0AA36D413</accession>
<dbReference type="PROSITE" id="PS01268">
    <property type="entry name" value="UPF0024"/>
    <property type="match status" value="1"/>
</dbReference>
<proteinExistence type="inferred from homology"/>
<name>A0AA36D413_9BILA</name>
<dbReference type="AlphaFoldDB" id="A0AA36D413"/>
<dbReference type="PANTHER" id="PTHR13326:SF31">
    <property type="entry name" value="PSEUDOURIDYLATE SYNTHASE 7 HOMOLOG"/>
    <property type="match status" value="1"/>
</dbReference>
<dbReference type="CDD" id="cd02576">
    <property type="entry name" value="PseudoU_synth_ScPUS7"/>
    <property type="match status" value="1"/>
</dbReference>
<evidence type="ECO:0000256" key="5">
    <source>
        <dbReference type="SAM" id="MobiDB-lite"/>
    </source>
</evidence>
<dbReference type="InterPro" id="IPR001656">
    <property type="entry name" value="PsdUridine_synth_TruD"/>
</dbReference>
<keyword evidence="8" id="KW-1185">Reference proteome</keyword>
<evidence type="ECO:0000256" key="4">
    <source>
        <dbReference type="ARBA" id="ARBA00036943"/>
    </source>
</evidence>
<evidence type="ECO:0000256" key="3">
    <source>
        <dbReference type="ARBA" id="ARBA00023235"/>
    </source>
</evidence>
<reference evidence="7" key="1">
    <citation type="submission" date="2023-06" db="EMBL/GenBank/DDBJ databases">
        <authorList>
            <person name="Delattre M."/>
        </authorList>
    </citation>
    <scope>NUCLEOTIDE SEQUENCE</scope>
    <source>
        <strain evidence="7">AF72</strain>
    </source>
</reference>
<protein>
    <recommendedName>
        <fullName evidence="6">TRUD domain-containing protein</fullName>
    </recommendedName>
</protein>
<comment type="catalytic activity">
    <reaction evidence="4">
        <text>a uridine in tRNA = a pseudouridine in tRNA</text>
        <dbReference type="Rhea" id="RHEA:54572"/>
        <dbReference type="Rhea" id="RHEA-COMP:13339"/>
        <dbReference type="Rhea" id="RHEA-COMP:13934"/>
        <dbReference type="ChEBI" id="CHEBI:65314"/>
        <dbReference type="ChEBI" id="CHEBI:65315"/>
    </reaction>
</comment>
<feature type="non-terminal residue" evidence="7">
    <location>
        <position position="573"/>
    </location>
</feature>
<dbReference type="PANTHER" id="PTHR13326">
    <property type="entry name" value="TRNA PSEUDOURIDINE SYNTHASE D"/>
    <property type="match status" value="1"/>
</dbReference>
<dbReference type="GO" id="GO:0001522">
    <property type="term" value="P:pseudouridine synthesis"/>
    <property type="evidence" value="ECO:0007669"/>
    <property type="project" value="InterPro"/>
</dbReference>
<sequence length="573" mass="64275">METDCGMELHLGDRTVKVPAKMKLMYSDFAVNEISAEKEVLRLKSREEIAQQVAISDQPAVIDTAVERPATISAEVEEKIDEIFTKKSGFVDFPIQELDKEQRKEVHVFVRKRYAGQLVSETQPQAIRVAYGRKNLNVARRDVPDFCHFTLAKEATETAYALQLLSKFMNIKQKDCFKSCGIKDRRAVTTQRISVPRTTIEKLLDLNKRLRNIQVYDCQYMKTPLKLGAHWGNRFNIILRDIQEEQHGMIQERIAEFPKRGFINYFGTQRFGSFGTSTADVGREILRRNWEAAITLILSNKGANGTVGDATAEWAKSKDAKKAWYMIQGATRFASVEGQILGALAKGASWQEAILKLPPFTASIYIHAYQSLLWNKAASRRVREGGEKTIPGDFDAEGKPLADGASHFSIYMPIPGTQVESPNYACEWFDEMLTADGLTVDSFKSLHSRFALGDSHRPLFILPEDVESEFLEYEDERALLLPGLVTKALEPEARGSGRHALRIAFSLPSGTYATVALRQITGFDMGKQSMKELSSIPVDDAADEDVENAEETEDEPAKKRLKETIDDSATVVA</sequence>
<evidence type="ECO:0000256" key="1">
    <source>
        <dbReference type="ARBA" id="ARBA00007953"/>
    </source>
</evidence>
<dbReference type="InterPro" id="IPR020103">
    <property type="entry name" value="PsdUridine_synth_cat_dom_sf"/>
</dbReference>
<dbReference type="Gene3D" id="1.10.1510.30">
    <property type="match status" value="1"/>
</dbReference>
<dbReference type="GO" id="GO:0008033">
    <property type="term" value="P:tRNA processing"/>
    <property type="evidence" value="ECO:0007669"/>
    <property type="project" value="UniProtKB-KW"/>
</dbReference>
<evidence type="ECO:0000313" key="8">
    <source>
        <dbReference type="Proteomes" id="UP001177023"/>
    </source>
</evidence>
<evidence type="ECO:0000259" key="6">
    <source>
        <dbReference type="PROSITE" id="PS50984"/>
    </source>
</evidence>
<dbReference type="Proteomes" id="UP001177023">
    <property type="component" value="Unassembled WGS sequence"/>
</dbReference>
<feature type="region of interest" description="Disordered" evidence="5">
    <location>
        <begin position="535"/>
        <end position="573"/>
    </location>
</feature>
<dbReference type="GO" id="GO:0005634">
    <property type="term" value="C:nucleus"/>
    <property type="evidence" value="ECO:0007669"/>
    <property type="project" value="TreeGrafter"/>
</dbReference>
<comment type="similarity">
    <text evidence="1">Belongs to the pseudouridine synthase TruD family.</text>
</comment>
<dbReference type="Gene3D" id="3.30.2350.20">
    <property type="entry name" value="TruD, catalytic domain"/>
    <property type="match status" value="1"/>
</dbReference>
<dbReference type="Gene3D" id="3.30.70.3160">
    <property type="match status" value="1"/>
</dbReference>
<evidence type="ECO:0000256" key="2">
    <source>
        <dbReference type="ARBA" id="ARBA00022694"/>
    </source>
</evidence>
<dbReference type="PIRSF" id="PIRSF037016">
    <property type="entry name" value="Pseudouridin_synth_euk_prd"/>
    <property type="match status" value="1"/>
</dbReference>
<dbReference type="Pfam" id="PF01142">
    <property type="entry name" value="TruD"/>
    <property type="match status" value="1"/>
</dbReference>
<feature type="compositionally biased region" description="Acidic residues" evidence="5">
    <location>
        <begin position="540"/>
        <end position="554"/>
    </location>
</feature>
<dbReference type="PROSITE" id="PS50984">
    <property type="entry name" value="TRUD"/>
    <property type="match status" value="1"/>
</dbReference>
<comment type="caution">
    <text evidence="7">The sequence shown here is derived from an EMBL/GenBank/DDBJ whole genome shotgun (WGS) entry which is preliminary data.</text>
</comment>
<organism evidence="7 8">
    <name type="scientific">Mesorhabditis spiculigera</name>
    <dbReference type="NCBI Taxonomy" id="96644"/>
    <lineage>
        <taxon>Eukaryota</taxon>
        <taxon>Metazoa</taxon>
        <taxon>Ecdysozoa</taxon>
        <taxon>Nematoda</taxon>
        <taxon>Chromadorea</taxon>
        <taxon>Rhabditida</taxon>
        <taxon>Rhabditina</taxon>
        <taxon>Rhabditomorpha</taxon>
        <taxon>Rhabditoidea</taxon>
        <taxon>Rhabditidae</taxon>
        <taxon>Mesorhabditinae</taxon>
        <taxon>Mesorhabditis</taxon>
    </lineage>
</organism>
<dbReference type="EMBL" id="CATQJA010002657">
    <property type="protein sequence ID" value="CAJ0579685.1"/>
    <property type="molecule type" value="Genomic_DNA"/>
</dbReference>
<dbReference type="GO" id="GO:0003723">
    <property type="term" value="F:RNA binding"/>
    <property type="evidence" value="ECO:0007669"/>
    <property type="project" value="InterPro"/>
</dbReference>
<dbReference type="SUPFAM" id="SSF55120">
    <property type="entry name" value="Pseudouridine synthase"/>
    <property type="match status" value="1"/>
</dbReference>